<proteinExistence type="predicted"/>
<dbReference type="InterPro" id="IPR007053">
    <property type="entry name" value="LRAT_dom"/>
</dbReference>
<dbReference type="OrthoDB" id="421951at2759"/>
<accession>A0A139A8N8</accession>
<evidence type="ECO:0000313" key="2">
    <source>
        <dbReference type="EMBL" id="KXS13069.1"/>
    </source>
</evidence>
<dbReference type="EMBL" id="KQ965782">
    <property type="protein sequence ID" value="KXS13069.1"/>
    <property type="molecule type" value="Genomic_DNA"/>
</dbReference>
<name>A0A139A8N8_GONPJ</name>
<evidence type="ECO:0000259" key="1">
    <source>
        <dbReference type="Pfam" id="PF04970"/>
    </source>
</evidence>
<dbReference type="Gene3D" id="3.90.1720.10">
    <property type="entry name" value="endopeptidase domain like (from Nostoc punctiforme)"/>
    <property type="match status" value="1"/>
</dbReference>
<evidence type="ECO:0000313" key="3">
    <source>
        <dbReference type="Proteomes" id="UP000070544"/>
    </source>
</evidence>
<organism evidence="2 3">
    <name type="scientific">Gonapodya prolifera (strain JEL478)</name>
    <name type="common">Monoblepharis prolifera</name>
    <dbReference type="NCBI Taxonomy" id="1344416"/>
    <lineage>
        <taxon>Eukaryota</taxon>
        <taxon>Fungi</taxon>
        <taxon>Fungi incertae sedis</taxon>
        <taxon>Chytridiomycota</taxon>
        <taxon>Chytridiomycota incertae sedis</taxon>
        <taxon>Monoblepharidomycetes</taxon>
        <taxon>Monoblepharidales</taxon>
        <taxon>Gonapodyaceae</taxon>
        <taxon>Gonapodya</taxon>
    </lineage>
</organism>
<reference evidence="2 3" key="1">
    <citation type="journal article" date="2015" name="Genome Biol. Evol.">
        <title>Phylogenomic analyses indicate that early fungi evolved digesting cell walls of algal ancestors of land plants.</title>
        <authorList>
            <person name="Chang Y."/>
            <person name="Wang S."/>
            <person name="Sekimoto S."/>
            <person name="Aerts A.L."/>
            <person name="Choi C."/>
            <person name="Clum A."/>
            <person name="LaButti K.M."/>
            <person name="Lindquist E.A."/>
            <person name="Yee Ngan C."/>
            <person name="Ohm R.A."/>
            <person name="Salamov A.A."/>
            <person name="Grigoriev I.V."/>
            <person name="Spatafora J.W."/>
            <person name="Berbee M.L."/>
        </authorList>
    </citation>
    <scope>NUCLEOTIDE SEQUENCE [LARGE SCALE GENOMIC DNA]</scope>
    <source>
        <strain evidence="2 3">JEL478</strain>
    </source>
</reference>
<keyword evidence="3" id="KW-1185">Reference proteome</keyword>
<dbReference type="AlphaFoldDB" id="A0A139A8N8"/>
<feature type="domain" description="LRAT" evidence="1">
    <location>
        <begin position="98"/>
        <end position="153"/>
    </location>
</feature>
<dbReference type="Proteomes" id="UP000070544">
    <property type="component" value="Unassembled WGS sequence"/>
</dbReference>
<gene>
    <name evidence="2" type="ORF">M427DRAFT_45973</name>
</gene>
<dbReference type="Pfam" id="PF04970">
    <property type="entry name" value="LRAT"/>
    <property type="match status" value="1"/>
</dbReference>
<protein>
    <recommendedName>
        <fullName evidence="1">LRAT domain-containing protein</fullName>
    </recommendedName>
</protein>
<sequence length="184" mass="20848">MEDKGNDQVWDLIHDLCKHLELSMTPSKSREEKTHYQFRAGDLLAYPIKGNGETGPWHFMLHAGEDEQGQALVWHKSEQGKDQSTWKCERYADAIEAYDGKKLRVIEVGDDSEAARSLALARAMLLHEAGRDPQYHVIYANCEHFATYCRTGSWESKQAQKIIQVLAPIAMQLTLNIVRGSSSC</sequence>